<dbReference type="Pfam" id="PF25759">
    <property type="entry name" value="HP1_ORF34"/>
    <property type="match status" value="1"/>
</dbReference>
<feature type="compositionally biased region" description="Basic and acidic residues" evidence="1">
    <location>
        <begin position="167"/>
        <end position="191"/>
    </location>
</feature>
<evidence type="ECO:0000313" key="2">
    <source>
        <dbReference type="EMBL" id="MDA5622274.1"/>
    </source>
</evidence>
<dbReference type="AlphaFoldDB" id="A0A9X3UNT5"/>
<evidence type="ECO:0000256" key="1">
    <source>
        <dbReference type="SAM" id="MobiDB-lite"/>
    </source>
</evidence>
<organism evidence="2 3">
    <name type="scientific">Pasteurella multocida</name>
    <dbReference type="NCBI Taxonomy" id="747"/>
    <lineage>
        <taxon>Bacteria</taxon>
        <taxon>Pseudomonadati</taxon>
        <taxon>Pseudomonadota</taxon>
        <taxon>Gammaproteobacteria</taxon>
        <taxon>Pasteurellales</taxon>
        <taxon>Pasteurellaceae</taxon>
        <taxon>Pasteurella</taxon>
    </lineage>
</organism>
<protein>
    <submittedName>
        <fullName evidence="2">Uncharacterized protein</fullName>
    </submittedName>
</protein>
<accession>A0A9X3UNT5</accession>
<feature type="region of interest" description="Disordered" evidence="1">
    <location>
        <begin position="134"/>
        <end position="191"/>
    </location>
</feature>
<evidence type="ECO:0000313" key="3">
    <source>
        <dbReference type="Proteomes" id="UP001145481"/>
    </source>
</evidence>
<sequence>MMKIKRNPSVQLALDGKPIYLHDININASVKRDDKDMSGQKSSTKKTDKGVKAKELNVIGVIPYECKEWLTNLFNLAEAENEKGEQVKYRVSCLIAEAINMREVQFTGQVSATEMGGRLAWSVSFTLREVNSIAEKKEQRKPKPKAKTQAESAPVAEPSKPTASAPKAEDKPAQAQEDKSIWKQIDDALGD</sequence>
<dbReference type="Proteomes" id="UP001145481">
    <property type="component" value="Unassembled WGS sequence"/>
</dbReference>
<dbReference type="RefSeq" id="WP_195188959.1">
    <property type="nucleotide sequence ID" value="NZ_JADMLJ010000012.1"/>
</dbReference>
<comment type="caution">
    <text evidence="2">The sequence shown here is derived from an EMBL/GenBank/DDBJ whole genome shotgun (WGS) entry which is preliminary data.</text>
</comment>
<proteinExistence type="predicted"/>
<gene>
    <name evidence="2" type="ORF">NM948_01695</name>
</gene>
<dbReference type="InterPro" id="IPR057869">
    <property type="entry name" value="HP1_YO34"/>
</dbReference>
<dbReference type="EMBL" id="JANJHC010000002">
    <property type="protein sequence ID" value="MDA5622274.1"/>
    <property type="molecule type" value="Genomic_DNA"/>
</dbReference>
<name>A0A9X3UNT5_PASMD</name>
<reference evidence="2" key="1">
    <citation type="submission" date="2022-07" db="EMBL/GenBank/DDBJ databases">
        <title>Genome-based characterization of novel serogroup A variants of Pasteurella multocida.</title>
        <authorList>
            <person name="Prajapati A."/>
            <person name="Yogisharadhya R."/>
            <person name="Mohanty N."/>
            <person name="Chanda M."/>
            <person name="Mendem S.K."/>
            <person name="Siddaramappa S."/>
            <person name="Shivachandra S.B."/>
        </authorList>
    </citation>
    <scope>NUCLEOTIDE SEQUENCE</scope>
    <source>
        <strain evidence="2">NIVEDIPm19</strain>
    </source>
</reference>